<evidence type="ECO:0008006" key="4">
    <source>
        <dbReference type="Google" id="ProtNLM"/>
    </source>
</evidence>
<evidence type="ECO:0000313" key="3">
    <source>
        <dbReference type="EMBL" id="CEM24528.1"/>
    </source>
</evidence>
<reference evidence="3" key="1">
    <citation type="submission" date="2014-11" db="EMBL/GenBank/DDBJ databases">
        <authorList>
            <person name="Otto D Thomas"/>
            <person name="Naeem Raeece"/>
        </authorList>
    </citation>
    <scope>NUCLEOTIDE SEQUENCE</scope>
</reference>
<keyword evidence="2" id="KW-1133">Transmembrane helix</keyword>
<gene>
    <name evidence="3" type="ORF">Cvel_20592</name>
</gene>
<feature type="transmembrane region" description="Helical" evidence="2">
    <location>
        <begin position="230"/>
        <end position="254"/>
    </location>
</feature>
<dbReference type="AlphaFoldDB" id="A0A0G4G7Z4"/>
<feature type="compositionally biased region" description="Low complexity" evidence="1">
    <location>
        <begin position="400"/>
        <end position="409"/>
    </location>
</feature>
<keyword evidence="2" id="KW-0472">Membrane</keyword>
<sequence>MAKRSCSEQKASRGELPVPTAAERDVRVESPLDREWKVLFRPANWPLTYVWLFLALVGYLTEHRDLEGIAVVLTVKLNLSWYATRLVHPDIFDRLLQFWVGGAYRGERKAPERRVPPPGETFWRLFLFSGDACIHSIPAILHLYFRLDRWRWYHVVIEYVFVSRLYCLNLEGMLFCTGRQLNSIYSVALEADVFNTFYTCEQICLAGSLLFSLKDFLPPSLLLSFGDLQVSIPVLSFLFMTGFSVLGALSLLIFTHQSSSPRLHSIGSFLCKVTGVELVVERLLGLQMKEEGDSRFYEGLLNEVRENRQKRKRRKLIERHWQRKQVQSEGKEEQTGKVSESTIIAKKSVHAEMGKEKEIRLCQPLSPTDPDGEIARELLLLGHTDSRETVATDSPPSPTSPLSLSLSESITGPFFSSSPSRKPHRQQQQEEVTERKEEENEMSLRAQIAEEELRVLQDAWRLRGTGWWASWRLPARVWDPVRHALVRERAEVLRRVRGKGWKEYALNVNPVIAESWSFSQWRM</sequence>
<proteinExistence type="predicted"/>
<dbReference type="VEuPathDB" id="CryptoDB:Cvel_20592"/>
<evidence type="ECO:0000256" key="1">
    <source>
        <dbReference type="SAM" id="MobiDB-lite"/>
    </source>
</evidence>
<protein>
    <recommendedName>
        <fullName evidence="4">Transmembrane protein</fullName>
    </recommendedName>
</protein>
<evidence type="ECO:0000256" key="2">
    <source>
        <dbReference type="SAM" id="Phobius"/>
    </source>
</evidence>
<keyword evidence="2" id="KW-0812">Transmembrane</keyword>
<feature type="region of interest" description="Disordered" evidence="1">
    <location>
        <begin position="387"/>
        <end position="441"/>
    </location>
</feature>
<accession>A0A0G4G7Z4</accession>
<organism evidence="3">
    <name type="scientific">Chromera velia CCMP2878</name>
    <dbReference type="NCBI Taxonomy" id="1169474"/>
    <lineage>
        <taxon>Eukaryota</taxon>
        <taxon>Sar</taxon>
        <taxon>Alveolata</taxon>
        <taxon>Colpodellida</taxon>
        <taxon>Chromeraceae</taxon>
        <taxon>Chromera</taxon>
    </lineage>
</organism>
<dbReference type="EMBL" id="CDMZ01000950">
    <property type="protein sequence ID" value="CEM24528.1"/>
    <property type="molecule type" value="Genomic_DNA"/>
</dbReference>
<name>A0A0G4G7Z4_9ALVE</name>